<evidence type="ECO:0000313" key="3">
    <source>
        <dbReference type="Proteomes" id="UP000800200"/>
    </source>
</evidence>
<protein>
    <recommendedName>
        <fullName evidence="4">Amidohydrolase</fullName>
    </recommendedName>
</protein>
<evidence type="ECO:0000313" key="2">
    <source>
        <dbReference type="EMBL" id="KAF2177484.1"/>
    </source>
</evidence>
<evidence type="ECO:0000256" key="1">
    <source>
        <dbReference type="SAM" id="SignalP"/>
    </source>
</evidence>
<dbReference type="SUPFAM" id="SSF51338">
    <property type="entry name" value="Composite domain of metallo-dependent hydrolases"/>
    <property type="match status" value="1"/>
</dbReference>
<dbReference type="InterPro" id="IPR011059">
    <property type="entry name" value="Metal-dep_hydrolase_composite"/>
</dbReference>
<keyword evidence="3" id="KW-1185">Reference proteome</keyword>
<feature type="signal peptide" evidence="1">
    <location>
        <begin position="1"/>
        <end position="23"/>
    </location>
</feature>
<feature type="chain" id="PRO_5025585387" description="Amidohydrolase" evidence="1">
    <location>
        <begin position="24"/>
        <end position="97"/>
    </location>
</feature>
<dbReference type="EMBL" id="ML994688">
    <property type="protein sequence ID" value="KAF2177484.1"/>
    <property type="molecule type" value="Genomic_DNA"/>
</dbReference>
<name>A0A6A6DD75_9PEZI</name>
<dbReference type="Proteomes" id="UP000800200">
    <property type="component" value="Unassembled WGS sequence"/>
</dbReference>
<sequence length="97" mass="10414">MSTRLRLLSLSSAFVTLFSFTNAFTHAHRETLIQGGTIISIEEKTSKIVPVVGSLLIQNGSIIQIEMDIPVTENMDVVDAHGTVVSPGFIDTIATIG</sequence>
<organism evidence="2 3">
    <name type="scientific">Zopfia rhizophila CBS 207.26</name>
    <dbReference type="NCBI Taxonomy" id="1314779"/>
    <lineage>
        <taxon>Eukaryota</taxon>
        <taxon>Fungi</taxon>
        <taxon>Dikarya</taxon>
        <taxon>Ascomycota</taxon>
        <taxon>Pezizomycotina</taxon>
        <taxon>Dothideomycetes</taxon>
        <taxon>Dothideomycetes incertae sedis</taxon>
        <taxon>Zopfiaceae</taxon>
        <taxon>Zopfia</taxon>
    </lineage>
</organism>
<dbReference type="GO" id="GO:0016810">
    <property type="term" value="F:hydrolase activity, acting on carbon-nitrogen (but not peptide) bonds"/>
    <property type="evidence" value="ECO:0007669"/>
    <property type="project" value="InterPro"/>
</dbReference>
<gene>
    <name evidence="2" type="ORF">K469DRAFT_807728</name>
</gene>
<accession>A0A6A6DD75</accession>
<reference evidence="2" key="1">
    <citation type="journal article" date="2020" name="Stud. Mycol.">
        <title>101 Dothideomycetes genomes: a test case for predicting lifestyles and emergence of pathogens.</title>
        <authorList>
            <person name="Haridas S."/>
            <person name="Albert R."/>
            <person name="Binder M."/>
            <person name="Bloem J."/>
            <person name="Labutti K."/>
            <person name="Salamov A."/>
            <person name="Andreopoulos B."/>
            <person name="Baker S."/>
            <person name="Barry K."/>
            <person name="Bills G."/>
            <person name="Bluhm B."/>
            <person name="Cannon C."/>
            <person name="Castanera R."/>
            <person name="Culley D."/>
            <person name="Daum C."/>
            <person name="Ezra D."/>
            <person name="Gonzalez J."/>
            <person name="Henrissat B."/>
            <person name="Kuo A."/>
            <person name="Liang C."/>
            <person name="Lipzen A."/>
            <person name="Lutzoni F."/>
            <person name="Magnuson J."/>
            <person name="Mondo S."/>
            <person name="Nolan M."/>
            <person name="Ohm R."/>
            <person name="Pangilinan J."/>
            <person name="Park H.-J."/>
            <person name="Ramirez L."/>
            <person name="Alfaro M."/>
            <person name="Sun H."/>
            <person name="Tritt A."/>
            <person name="Yoshinaga Y."/>
            <person name="Zwiers L.-H."/>
            <person name="Turgeon B."/>
            <person name="Goodwin S."/>
            <person name="Spatafora J."/>
            <person name="Crous P."/>
            <person name="Grigoriev I."/>
        </authorList>
    </citation>
    <scope>NUCLEOTIDE SEQUENCE</scope>
    <source>
        <strain evidence="2">CBS 207.26</strain>
    </source>
</reference>
<proteinExistence type="predicted"/>
<dbReference type="AlphaFoldDB" id="A0A6A6DD75"/>
<keyword evidence="1" id="KW-0732">Signal</keyword>
<dbReference type="Gene3D" id="2.30.40.10">
    <property type="entry name" value="Urease, subunit C, domain 1"/>
    <property type="match status" value="1"/>
</dbReference>
<evidence type="ECO:0008006" key="4">
    <source>
        <dbReference type="Google" id="ProtNLM"/>
    </source>
</evidence>